<dbReference type="Gene3D" id="2.30.29.30">
    <property type="entry name" value="Pleckstrin-homology domain (PH domain)/Phosphotyrosine-binding domain (PTB)"/>
    <property type="match status" value="1"/>
</dbReference>
<feature type="region of interest" description="Disordered" evidence="1">
    <location>
        <begin position="61"/>
        <end position="90"/>
    </location>
</feature>
<dbReference type="InterPro" id="IPR011993">
    <property type="entry name" value="PH-like_dom_sf"/>
</dbReference>
<feature type="compositionally biased region" description="Low complexity" evidence="1">
    <location>
        <begin position="663"/>
        <end position="679"/>
    </location>
</feature>
<feature type="compositionally biased region" description="Low complexity" evidence="1">
    <location>
        <begin position="832"/>
        <end position="849"/>
    </location>
</feature>
<feature type="region of interest" description="Disordered" evidence="1">
    <location>
        <begin position="799"/>
        <end position="849"/>
    </location>
</feature>
<evidence type="ECO:0000256" key="1">
    <source>
        <dbReference type="SAM" id="MobiDB-lite"/>
    </source>
</evidence>
<protein>
    <submittedName>
        <fullName evidence="3">PH domain containing protein</fullName>
    </submittedName>
</protein>
<dbReference type="PANTHER" id="PTHR37283">
    <property type="entry name" value="PH DOMAIN-CONTAINING PROTEIN YHR131C"/>
    <property type="match status" value="1"/>
</dbReference>
<dbReference type="InterPro" id="IPR001849">
    <property type="entry name" value="PH_domain"/>
</dbReference>
<evidence type="ECO:0000313" key="4">
    <source>
        <dbReference type="Proteomes" id="UP000383932"/>
    </source>
</evidence>
<evidence type="ECO:0000313" key="3">
    <source>
        <dbReference type="EMBL" id="KAB5594725.1"/>
    </source>
</evidence>
<accession>A0A5N5QSK2</accession>
<dbReference type="OrthoDB" id="5865767at2759"/>
<dbReference type="EMBL" id="SSOP01000017">
    <property type="protein sequence ID" value="KAB5594725.1"/>
    <property type="molecule type" value="Genomic_DNA"/>
</dbReference>
<feature type="compositionally biased region" description="Acidic residues" evidence="1">
    <location>
        <begin position="247"/>
        <end position="274"/>
    </location>
</feature>
<comment type="caution">
    <text evidence="3">The sequence shown here is derived from an EMBL/GenBank/DDBJ whole genome shotgun (WGS) entry which is preliminary data.</text>
</comment>
<dbReference type="SUPFAM" id="SSF50729">
    <property type="entry name" value="PH domain-like"/>
    <property type="match status" value="1"/>
</dbReference>
<feature type="region of interest" description="Disordered" evidence="1">
    <location>
        <begin position="243"/>
        <end position="289"/>
    </location>
</feature>
<feature type="region of interest" description="Disordered" evidence="1">
    <location>
        <begin position="306"/>
        <end position="332"/>
    </location>
</feature>
<dbReference type="AlphaFoldDB" id="A0A5N5QSK2"/>
<feature type="compositionally biased region" description="Low complexity" evidence="1">
    <location>
        <begin position="687"/>
        <end position="709"/>
    </location>
</feature>
<feature type="compositionally biased region" description="Basic and acidic residues" evidence="1">
    <location>
        <begin position="1"/>
        <end position="11"/>
    </location>
</feature>
<feature type="domain" description="PH" evidence="2">
    <location>
        <begin position="558"/>
        <end position="793"/>
    </location>
</feature>
<reference evidence="3 4" key="1">
    <citation type="journal article" date="2019" name="Fungal Biol. Biotechnol.">
        <title>Draft genome sequence of fastidious pathogen Ceratobasidium theobromae, which causes vascular-streak dieback in Theobroma cacao.</title>
        <authorList>
            <person name="Ali S.S."/>
            <person name="Asman A."/>
            <person name="Shao J."/>
            <person name="Firmansyah A.P."/>
            <person name="Susilo A.W."/>
            <person name="Rosmana A."/>
            <person name="McMahon P."/>
            <person name="Junaid M."/>
            <person name="Guest D."/>
            <person name="Kheng T.Y."/>
            <person name="Meinhardt L.W."/>
            <person name="Bailey B.A."/>
        </authorList>
    </citation>
    <scope>NUCLEOTIDE SEQUENCE [LARGE SCALE GENOMIC DNA]</scope>
    <source>
        <strain evidence="3 4">CT2</strain>
    </source>
</reference>
<gene>
    <name evidence="3" type="ORF">CTheo_1872</name>
</gene>
<feature type="region of interest" description="Disordered" evidence="1">
    <location>
        <begin position="1"/>
        <end position="33"/>
    </location>
</feature>
<feature type="compositionally biased region" description="Polar residues" evidence="1">
    <location>
        <begin position="120"/>
        <end position="133"/>
    </location>
</feature>
<keyword evidence="4" id="KW-1185">Reference proteome</keyword>
<feature type="region of interest" description="Disordered" evidence="1">
    <location>
        <begin position="420"/>
        <end position="440"/>
    </location>
</feature>
<dbReference type="Proteomes" id="UP000383932">
    <property type="component" value="Unassembled WGS sequence"/>
</dbReference>
<evidence type="ECO:0000259" key="2">
    <source>
        <dbReference type="PROSITE" id="PS50003"/>
    </source>
</evidence>
<name>A0A5N5QSK2_9AGAM</name>
<feature type="region of interest" description="Disordered" evidence="1">
    <location>
        <begin position="629"/>
        <end position="722"/>
    </location>
</feature>
<organism evidence="3 4">
    <name type="scientific">Ceratobasidium theobromae</name>
    <dbReference type="NCBI Taxonomy" id="1582974"/>
    <lineage>
        <taxon>Eukaryota</taxon>
        <taxon>Fungi</taxon>
        <taxon>Dikarya</taxon>
        <taxon>Basidiomycota</taxon>
        <taxon>Agaricomycotina</taxon>
        <taxon>Agaricomycetes</taxon>
        <taxon>Cantharellales</taxon>
        <taxon>Ceratobasidiaceae</taxon>
        <taxon>Ceratobasidium</taxon>
    </lineage>
</organism>
<sequence length="849" mass="91186">MQRFPSRESRKPKSLSPIDITRPRSLSALQPPHASSVVKKVLSLKGSGLFVDTTWRALCDKPADSTRPRRNTSPTEPAWPKDITTPPLDRETLLAPAPSTSTFELALPIGSLLFSPMSNTLSDNMESPRSSVDQPEPSKGSSERCDSGYASAAGVSPTVPRTPRSSARLSGGPLTPGGMSMRLSPSVPRPAMPMPILNLPPLPPAPISDHTLPRTRGFQPGEMRHVKKSMPVFMRHGTNQAVAHAEEGEEDADDDDADDSSEDSDDSSDTEDTVPADGDTSPEPQGSINESIDECAEHSEGETTDYFDACDMHTPGPLEDSTAQGPSGLVTPRASGQIPALVCETSALGIQIPSASRSSTISSSSPWTLVDHTPGADRAANGHPSRIDYFSHPVAAARQAFKSPHRTPRVAELLSLASPSRVNASTPRATPNPPLTTDTIAERRARASTAHRDPNGESPRPTLYHQVSQSMMNLSSPPPALGMVLSELDVIRSPLCSPLEGKSTIPATPATPGPPPTPLIRRNSMPTMIKHPPNYKDLFPSVPREEEGKEKLPTYSCGIHIEGMMPRKMEFSAPGVLAKDRGWKKQYIVLHGTTLSVYKNDVRKFPVGGKVKGKKYEGVVTESEVDLSSPTVHLPGYESTVARNPPTRRSSRIVPLAGTSENGSRSSLLSRFHGSSSKSAAARTQESASSGDKANSSSSTISLSGSSSTIKRRSHHQSSGSFASLSHFNPPFSSGNALVRQYTLQRAESGLGSDYYKRRNVIRVRCEGEQFLLQADNVMQVVDWIECLQAGTNVALDLDERPMTKPPPFPRRRRRRRVRPVDGAGTSEAARDVAASGAGANGSNDNANR</sequence>
<dbReference type="PROSITE" id="PS50003">
    <property type="entry name" value="PH_DOMAIN"/>
    <property type="match status" value="1"/>
</dbReference>
<dbReference type="PANTHER" id="PTHR37283:SF1">
    <property type="entry name" value="PH DOMAIN-CONTAINING PROTEIN YHR131C"/>
    <property type="match status" value="1"/>
</dbReference>
<feature type="compositionally biased region" description="Polar residues" evidence="1">
    <location>
        <begin position="420"/>
        <end position="439"/>
    </location>
</feature>
<feature type="region of interest" description="Disordered" evidence="1">
    <location>
        <begin position="120"/>
        <end position="186"/>
    </location>
</feature>
<dbReference type="SMART" id="SM00233">
    <property type="entry name" value="PH"/>
    <property type="match status" value="1"/>
</dbReference>
<proteinExistence type="predicted"/>